<protein>
    <submittedName>
        <fullName evidence="1">Uncharacterized protein</fullName>
    </submittedName>
</protein>
<dbReference type="InterPro" id="IPR013320">
    <property type="entry name" value="ConA-like_dom_sf"/>
</dbReference>
<dbReference type="Proteomes" id="UP001152795">
    <property type="component" value="Unassembled WGS sequence"/>
</dbReference>
<gene>
    <name evidence="1" type="ORF">PACLA_8A065411</name>
</gene>
<evidence type="ECO:0000313" key="1">
    <source>
        <dbReference type="EMBL" id="CAB3980895.1"/>
    </source>
</evidence>
<dbReference type="EMBL" id="CACRXK020000335">
    <property type="protein sequence ID" value="CAB3980895.1"/>
    <property type="molecule type" value="Genomic_DNA"/>
</dbReference>
<dbReference type="AlphaFoldDB" id="A0A7D9DDV8"/>
<name>A0A7D9DDV8_PARCT</name>
<keyword evidence="2" id="KW-1185">Reference proteome</keyword>
<evidence type="ECO:0000313" key="2">
    <source>
        <dbReference type="Proteomes" id="UP001152795"/>
    </source>
</evidence>
<dbReference type="SUPFAM" id="SSF49899">
    <property type="entry name" value="Concanavalin A-like lectins/glucanases"/>
    <property type="match status" value="1"/>
</dbReference>
<accession>A0A7D9DDV8</accession>
<sequence length="165" mass="18712">MNPEKFNKHSPGVTLEEDGRVAIHDPDETRFRYVLGKNIYHQGTHSLKLKLEMFTDNFCVFVGIGKGDVVQLQNDPYAGAYGWGLGLNGTEWKDGSYENKPELNGRVRQGETVKLVLELDCDVPNLSLHLPNGQQLHIEIPESETSWKLHVNLFNENAKIRLVNE</sequence>
<organism evidence="1 2">
    <name type="scientific">Paramuricea clavata</name>
    <name type="common">Red gorgonian</name>
    <name type="synonym">Violescent sea-whip</name>
    <dbReference type="NCBI Taxonomy" id="317549"/>
    <lineage>
        <taxon>Eukaryota</taxon>
        <taxon>Metazoa</taxon>
        <taxon>Cnidaria</taxon>
        <taxon>Anthozoa</taxon>
        <taxon>Octocorallia</taxon>
        <taxon>Malacalcyonacea</taxon>
        <taxon>Plexauridae</taxon>
        <taxon>Paramuricea</taxon>
    </lineage>
</organism>
<proteinExistence type="predicted"/>
<reference evidence="1" key="1">
    <citation type="submission" date="2020-04" db="EMBL/GenBank/DDBJ databases">
        <authorList>
            <person name="Alioto T."/>
            <person name="Alioto T."/>
            <person name="Gomez Garrido J."/>
        </authorList>
    </citation>
    <scope>NUCLEOTIDE SEQUENCE</scope>
    <source>
        <strain evidence="1">A484AB</strain>
    </source>
</reference>
<comment type="caution">
    <text evidence="1">The sequence shown here is derived from an EMBL/GenBank/DDBJ whole genome shotgun (WGS) entry which is preliminary data.</text>
</comment>
<dbReference type="OrthoDB" id="10023668at2759"/>